<dbReference type="PANTHER" id="PTHR33026:SF7">
    <property type="entry name" value="OS03G0100275 PROTEIN"/>
    <property type="match status" value="1"/>
</dbReference>
<organism evidence="1 2">
    <name type="scientific">Panicum miliaceum</name>
    <name type="common">Proso millet</name>
    <name type="synonym">Broomcorn millet</name>
    <dbReference type="NCBI Taxonomy" id="4540"/>
    <lineage>
        <taxon>Eukaryota</taxon>
        <taxon>Viridiplantae</taxon>
        <taxon>Streptophyta</taxon>
        <taxon>Embryophyta</taxon>
        <taxon>Tracheophyta</taxon>
        <taxon>Spermatophyta</taxon>
        <taxon>Magnoliopsida</taxon>
        <taxon>Liliopsida</taxon>
        <taxon>Poales</taxon>
        <taxon>Poaceae</taxon>
        <taxon>PACMAD clade</taxon>
        <taxon>Panicoideae</taxon>
        <taxon>Panicodae</taxon>
        <taxon>Paniceae</taxon>
        <taxon>Panicinae</taxon>
        <taxon>Panicum</taxon>
        <taxon>Panicum sect. Panicum</taxon>
    </lineage>
</organism>
<evidence type="ECO:0000313" key="2">
    <source>
        <dbReference type="Proteomes" id="UP000275267"/>
    </source>
</evidence>
<accession>A0A3L6RJB3</accession>
<evidence type="ECO:0000313" key="1">
    <source>
        <dbReference type="EMBL" id="RLN04483.1"/>
    </source>
</evidence>
<name>A0A3L6RJB3_PANMI</name>
<proteinExistence type="predicted"/>
<dbReference type="PANTHER" id="PTHR33026">
    <property type="entry name" value="OS06G0360600 PROTEIN"/>
    <property type="match status" value="1"/>
</dbReference>
<keyword evidence="2" id="KW-1185">Reference proteome</keyword>
<protein>
    <submittedName>
        <fullName evidence="1">Retrotransposon protein, putative, unclassified</fullName>
    </submittedName>
</protein>
<dbReference type="EMBL" id="PQIB02000008">
    <property type="protein sequence ID" value="RLN04483.1"/>
    <property type="molecule type" value="Genomic_DNA"/>
</dbReference>
<dbReference type="AlphaFoldDB" id="A0A3L6RJB3"/>
<gene>
    <name evidence="1" type="ORF">C2845_PM13G05730</name>
</gene>
<sequence>MGKKDDSSTDDWERSGRSLWFYIGNHSPALPERTPGKAVWRPEWNEKLNPNQMVQVTEMLQLIKEHKDAGVTVVSVLATMYKRRIMPLQKRCRFGFEYLGSNDPSRLTAEVLPSQAALNRVQRVLLDAHTVPDVPTLFSATNPPKPGHVELYRCPAP</sequence>
<comment type="caution">
    <text evidence="1">The sequence shown here is derived from an EMBL/GenBank/DDBJ whole genome shotgun (WGS) entry which is preliminary data.</text>
</comment>
<dbReference type="Proteomes" id="UP000275267">
    <property type="component" value="Unassembled WGS sequence"/>
</dbReference>
<reference evidence="2" key="1">
    <citation type="journal article" date="2019" name="Nat. Commun.">
        <title>The genome of broomcorn millet.</title>
        <authorList>
            <person name="Zou C."/>
            <person name="Miki D."/>
            <person name="Li D."/>
            <person name="Tang Q."/>
            <person name="Xiao L."/>
            <person name="Rajput S."/>
            <person name="Deng P."/>
            <person name="Jia W."/>
            <person name="Huang R."/>
            <person name="Zhang M."/>
            <person name="Sun Y."/>
            <person name="Hu J."/>
            <person name="Fu X."/>
            <person name="Schnable P.S."/>
            <person name="Li F."/>
            <person name="Zhang H."/>
            <person name="Feng B."/>
            <person name="Zhu X."/>
            <person name="Liu R."/>
            <person name="Schnable J.C."/>
            <person name="Zhu J.-K."/>
            <person name="Zhang H."/>
        </authorList>
    </citation>
    <scope>NUCLEOTIDE SEQUENCE [LARGE SCALE GENOMIC DNA]</scope>
</reference>
<dbReference type="OrthoDB" id="718801at2759"/>